<dbReference type="Proteomes" id="UP001313282">
    <property type="component" value="Unassembled WGS sequence"/>
</dbReference>
<organism evidence="2 3">
    <name type="scientific">Orbilia javanica</name>
    <dbReference type="NCBI Taxonomy" id="47235"/>
    <lineage>
        <taxon>Eukaryota</taxon>
        <taxon>Fungi</taxon>
        <taxon>Dikarya</taxon>
        <taxon>Ascomycota</taxon>
        <taxon>Pezizomycotina</taxon>
        <taxon>Orbiliomycetes</taxon>
        <taxon>Orbiliales</taxon>
        <taxon>Orbiliaceae</taxon>
        <taxon>Orbilia</taxon>
    </lineage>
</organism>
<keyword evidence="3" id="KW-1185">Reference proteome</keyword>
<evidence type="ECO:0000256" key="1">
    <source>
        <dbReference type="SAM" id="MobiDB-lite"/>
    </source>
</evidence>
<dbReference type="AlphaFoldDB" id="A0AAN8N1H0"/>
<dbReference type="EMBL" id="JAVHNR010000004">
    <property type="protein sequence ID" value="KAK6344684.1"/>
    <property type="molecule type" value="Genomic_DNA"/>
</dbReference>
<feature type="compositionally biased region" description="Low complexity" evidence="1">
    <location>
        <begin position="39"/>
        <end position="53"/>
    </location>
</feature>
<protein>
    <submittedName>
        <fullName evidence="2">Uncharacterized protein</fullName>
    </submittedName>
</protein>
<reference evidence="2 3" key="1">
    <citation type="submission" date="2019-10" db="EMBL/GenBank/DDBJ databases">
        <authorList>
            <person name="Palmer J.M."/>
        </authorList>
    </citation>
    <scope>NUCLEOTIDE SEQUENCE [LARGE SCALE GENOMIC DNA]</scope>
    <source>
        <strain evidence="2 3">TWF718</strain>
    </source>
</reference>
<feature type="compositionally biased region" description="Basic residues" evidence="1">
    <location>
        <begin position="27"/>
        <end position="37"/>
    </location>
</feature>
<evidence type="ECO:0000313" key="2">
    <source>
        <dbReference type="EMBL" id="KAK6344684.1"/>
    </source>
</evidence>
<dbReference type="PRINTS" id="PR00929">
    <property type="entry name" value="ATHOOK"/>
</dbReference>
<name>A0AAN8N1H0_9PEZI</name>
<feature type="compositionally biased region" description="Low complexity" evidence="1">
    <location>
        <begin position="64"/>
        <end position="75"/>
    </location>
</feature>
<accession>A0AAN8N1H0</accession>
<feature type="region of interest" description="Disordered" evidence="1">
    <location>
        <begin position="212"/>
        <end position="232"/>
    </location>
</feature>
<feature type="compositionally biased region" description="Basic and acidic residues" evidence="1">
    <location>
        <begin position="88"/>
        <end position="100"/>
    </location>
</feature>
<feature type="region of interest" description="Disordered" evidence="1">
    <location>
        <begin position="249"/>
        <end position="281"/>
    </location>
</feature>
<dbReference type="GO" id="GO:0003677">
    <property type="term" value="F:DNA binding"/>
    <property type="evidence" value="ECO:0007669"/>
    <property type="project" value="InterPro"/>
</dbReference>
<dbReference type="InterPro" id="IPR017956">
    <property type="entry name" value="AT_hook_DNA-bd_motif"/>
</dbReference>
<gene>
    <name evidence="2" type="ORF">TWF718_006642</name>
</gene>
<comment type="caution">
    <text evidence="2">The sequence shown here is derived from an EMBL/GenBank/DDBJ whole genome shotgun (WGS) entry which is preliminary data.</text>
</comment>
<sequence>MPAEKRPADNSRLAFLMRIREQELARRSIRNARRGRGRPPGSRSRSRSATSIPPVQQRVTRAQSRSSTNSLSPSPTRRRGRPPGSRNRNQDENVRPRTPCDGRPVGSSGPDPPARVTRSTASFDFQFPRPPYAGRVVSPPPQRSTTRPVTPARRASRRNSSPHVRQRVERMFAEMHENDVRAVSAHLARLEIEQPSYAAALRRVLPQHIFESAQPSGSQPSSHQRGPEIDCPYGTIIPDLQHLALQSPVETPANSAEPSPGEHADSDVDMDAPPDTILVPEDPDWEVIPVQSNGPQPGGVTRAKRKQIVHFMHADSDVPSAE</sequence>
<proteinExistence type="predicted"/>
<feature type="region of interest" description="Disordered" evidence="1">
    <location>
        <begin position="26"/>
        <end position="165"/>
    </location>
</feature>
<evidence type="ECO:0000313" key="3">
    <source>
        <dbReference type="Proteomes" id="UP001313282"/>
    </source>
</evidence>
<feature type="compositionally biased region" description="Polar residues" evidence="1">
    <location>
        <begin position="213"/>
        <end position="224"/>
    </location>
</feature>